<dbReference type="EMBL" id="JACDUS010000001">
    <property type="protein sequence ID" value="MBA2879721.1"/>
    <property type="molecule type" value="Genomic_DNA"/>
</dbReference>
<dbReference type="AlphaFoldDB" id="A0A7W0C5X1"/>
<dbReference type="RefSeq" id="WP_232364592.1">
    <property type="nucleotide sequence ID" value="NZ_JACDUS010000001.1"/>
</dbReference>
<proteinExistence type="predicted"/>
<dbReference type="InterPro" id="IPR020103">
    <property type="entry name" value="PsdUridine_synth_cat_dom_sf"/>
</dbReference>
<organism evidence="11 12">
    <name type="scientific">Desulfosalsimonas propionicica</name>
    <dbReference type="NCBI Taxonomy" id="332175"/>
    <lineage>
        <taxon>Bacteria</taxon>
        <taxon>Pseudomonadati</taxon>
        <taxon>Thermodesulfobacteriota</taxon>
        <taxon>Desulfobacteria</taxon>
        <taxon>Desulfobacterales</taxon>
        <taxon>Desulfosalsimonadaceae</taxon>
        <taxon>Desulfosalsimonas</taxon>
    </lineage>
</organism>
<dbReference type="Pfam" id="PF00849">
    <property type="entry name" value="PseudoU_synth_2"/>
    <property type="match status" value="1"/>
</dbReference>
<evidence type="ECO:0000256" key="5">
    <source>
        <dbReference type="ARBA" id="ARBA00038943"/>
    </source>
</evidence>
<evidence type="ECO:0000259" key="10">
    <source>
        <dbReference type="Pfam" id="PF00849"/>
    </source>
</evidence>
<gene>
    <name evidence="11" type="ORF">HNR65_000028</name>
</gene>
<evidence type="ECO:0000256" key="1">
    <source>
        <dbReference type="ARBA" id="ARBA00022694"/>
    </source>
</evidence>
<keyword evidence="1" id="KW-0819">tRNA processing</keyword>
<comment type="caution">
    <text evidence="11">The sequence shown here is derived from an EMBL/GenBank/DDBJ whole genome shotgun (WGS) entry which is preliminary data.</text>
</comment>
<evidence type="ECO:0000256" key="4">
    <source>
        <dbReference type="ARBA" id="ARBA00037670"/>
    </source>
</evidence>
<dbReference type="InterPro" id="IPR050188">
    <property type="entry name" value="RluA_PseudoU_synthase"/>
</dbReference>
<dbReference type="InterPro" id="IPR006145">
    <property type="entry name" value="PsdUridine_synth_RsuA/RluA"/>
</dbReference>
<evidence type="ECO:0000256" key="8">
    <source>
        <dbReference type="ARBA" id="ARBA00041975"/>
    </source>
</evidence>
<dbReference type="PANTHER" id="PTHR21600:SF56">
    <property type="entry name" value="TRNA PSEUDOURIDINE SYNTHASE C"/>
    <property type="match status" value="1"/>
</dbReference>
<evidence type="ECO:0000313" key="12">
    <source>
        <dbReference type="Proteomes" id="UP000525298"/>
    </source>
</evidence>
<evidence type="ECO:0000256" key="9">
    <source>
        <dbReference type="ARBA" id="ARBA00043049"/>
    </source>
</evidence>
<reference evidence="11 12" key="1">
    <citation type="submission" date="2020-07" db="EMBL/GenBank/DDBJ databases">
        <title>Genomic Encyclopedia of Type Strains, Phase IV (KMG-IV): sequencing the most valuable type-strain genomes for metagenomic binning, comparative biology and taxonomic classification.</title>
        <authorList>
            <person name="Goeker M."/>
        </authorList>
    </citation>
    <scope>NUCLEOTIDE SEQUENCE [LARGE SCALE GENOMIC DNA]</scope>
    <source>
        <strain evidence="11 12">DSM 17721</strain>
    </source>
</reference>
<comment type="function">
    <text evidence="4">Responsible for synthesis of pseudouridine from uracil-65 in transfer RNAs.</text>
</comment>
<evidence type="ECO:0000256" key="3">
    <source>
        <dbReference type="ARBA" id="ARBA00036607"/>
    </source>
</evidence>
<accession>A0A7W0C5X1</accession>
<dbReference type="PANTHER" id="PTHR21600">
    <property type="entry name" value="MITOCHONDRIAL RNA PSEUDOURIDINE SYNTHASE"/>
    <property type="match status" value="1"/>
</dbReference>
<name>A0A7W0C5X1_9BACT</name>
<evidence type="ECO:0000313" key="11">
    <source>
        <dbReference type="EMBL" id="MBA2879721.1"/>
    </source>
</evidence>
<dbReference type="GO" id="GO:0000455">
    <property type="term" value="P:enzyme-directed rRNA pseudouridine synthesis"/>
    <property type="evidence" value="ECO:0007669"/>
    <property type="project" value="TreeGrafter"/>
</dbReference>
<comment type="catalytic activity">
    <reaction evidence="3">
        <text>uridine(65) in tRNA = pseudouridine(65) in tRNA</text>
        <dbReference type="Rhea" id="RHEA:42536"/>
        <dbReference type="Rhea" id="RHEA-COMP:10103"/>
        <dbReference type="Rhea" id="RHEA-COMP:10104"/>
        <dbReference type="ChEBI" id="CHEBI:65314"/>
        <dbReference type="ChEBI" id="CHEBI:65315"/>
        <dbReference type="EC" id="5.4.99.26"/>
    </reaction>
</comment>
<dbReference type="GO" id="GO:0003723">
    <property type="term" value="F:RNA binding"/>
    <property type="evidence" value="ECO:0007669"/>
    <property type="project" value="InterPro"/>
</dbReference>
<dbReference type="SUPFAM" id="SSF55120">
    <property type="entry name" value="Pseudouridine synthase"/>
    <property type="match status" value="1"/>
</dbReference>
<dbReference type="InterPro" id="IPR006224">
    <property type="entry name" value="PsdUridine_synth_RluA-like_CS"/>
</dbReference>
<evidence type="ECO:0000256" key="7">
    <source>
        <dbReference type="ARBA" id="ARBA00041803"/>
    </source>
</evidence>
<evidence type="ECO:0000256" key="2">
    <source>
        <dbReference type="ARBA" id="ARBA00023235"/>
    </source>
</evidence>
<protein>
    <recommendedName>
        <fullName evidence="6">tRNA pseudouridine synthase C</fullName>
        <ecNumber evidence="5">5.4.99.26</ecNumber>
    </recommendedName>
    <alternativeName>
        <fullName evidence="8">tRNA pseudouridine(65) synthase</fullName>
    </alternativeName>
    <alternativeName>
        <fullName evidence="9">tRNA pseudouridylate synthase C</fullName>
    </alternativeName>
    <alternativeName>
        <fullName evidence="7">tRNA-uridine isomerase C</fullName>
    </alternativeName>
</protein>
<sequence>MADKNRSMEILYMDTHFVAVNKPAGLMVHRSRLVPRNTRFALQMVRDQVGCHVYPVHRLDKPTSGVLIFGLYPKAAGRLAQCFSDRQVTKLYLAVVRGWAPESGIIDKPLARYRDKKKRTNIIQPALTRFLRLGTIELPYPVNRYPTSRYSLILARPETGRLHQIRRHLHHISHPVIGDQPHGDGRHNRFFARTFGCSRLLLAAVRVVFDHPFTEAAITIDAPLDGRFCHVLNSFGWRAAASRHMVPPFFPLLT</sequence>
<keyword evidence="2 11" id="KW-0413">Isomerase</keyword>
<dbReference type="Proteomes" id="UP000525298">
    <property type="component" value="Unassembled WGS sequence"/>
</dbReference>
<keyword evidence="12" id="KW-1185">Reference proteome</keyword>
<evidence type="ECO:0000256" key="6">
    <source>
        <dbReference type="ARBA" id="ARBA00040675"/>
    </source>
</evidence>
<feature type="domain" description="Pseudouridine synthase RsuA/RluA-like" evidence="10">
    <location>
        <begin position="16"/>
        <end position="171"/>
    </location>
</feature>
<dbReference type="EC" id="5.4.99.26" evidence="5"/>
<dbReference type="PROSITE" id="PS01129">
    <property type="entry name" value="PSI_RLU"/>
    <property type="match status" value="1"/>
</dbReference>
<dbReference type="Gene3D" id="3.30.2350.10">
    <property type="entry name" value="Pseudouridine synthase"/>
    <property type="match status" value="1"/>
</dbReference>
<dbReference type="GO" id="GO:0160149">
    <property type="term" value="F:tRNA pseudouridine(65) synthase activity"/>
    <property type="evidence" value="ECO:0007669"/>
    <property type="project" value="UniProtKB-EC"/>
</dbReference>
<dbReference type="GO" id="GO:0008033">
    <property type="term" value="P:tRNA processing"/>
    <property type="evidence" value="ECO:0007669"/>
    <property type="project" value="UniProtKB-KW"/>
</dbReference>